<gene>
    <name evidence="9" type="ORF">BaRGS_00009804</name>
</gene>
<keyword evidence="4" id="KW-0768">Sushi</keyword>
<feature type="signal peptide" evidence="6">
    <location>
        <begin position="1"/>
        <end position="17"/>
    </location>
</feature>
<proteinExistence type="predicted"/>
<dbReference type="SMART" id="SM00130">
    <property type="entry name" value="KR"/>
    <property type="match status" value="2"/>
</dbReference>
<dbReference type="SUPFAM" id="SSF57440">
    <property type="entry name" value="Kringle-like"/>
    <property type="match status" value="2"/>
</dbReference>
<dbReference type="PANTHER" id="PTHR24261">
    <property type="entry name" value="PLASMINOGEN-RELATED"/>
    <property type="match status" value="1"/>
</dbReference>
<dbReference type="PROSITE" id="PS50070">
    <property type="entry name" value="KRINGLE_2"/>
    <property type="match status" value="2"/>
</dbReference>
<comment type="caution">
    <text evidence="3">Lacks conserved residue(s) required for the propagation of feature annotation.</text>
</comment>
<dbReference type="PROSITE" id="PS50923">
    <property type="entry name" value="SUSHI"/>
    <property type="match status" value="2"/>
</dbReference>
<dbReference type="CDD" id="cd00033">
    <property type="entry name" value="CCP"/>
    <property type="match status" value="1"/>
</dbReference>
<protein>
    <submittedName>
        <fullName evidence="9">Uncharacterized protein</fullName>
    </submittedName>
</protein>
<evidence type="ECO:0000256" key="3">
    <source>
        <dbReference type="PROSITE-ProRule" id="PRU00121"/>
    </source>
</evidence>
<dbReference type="PANTHER" id="PTHR24261:SF7">
    <property type="entry name" value="KRINGLE DOMAIN-CONTAINING PROTEIN"/>
    <property type="match status" value="1"/>
</dbReference>
<dbReference type="Gene3D" id="2.10.70.10">
    <property type="entry name" value="Complement Module, domain 1"/>
    <property type="match status" value="1"/>
</dbReference>
<keyword evidence="5" id="KW-0812">Transmembrane</keyword>
<dbReference type="InterPro" id="IPR000436">
    <property type="entry name" value="Sushi_SCR_CCP_dom"/>
</dbReference>
<keyword evidence="6" id="KW-0732">Signal</keyword>
<dbReference type="PRINTS" id="PR00018">
    <property type="entry name" value="KRINGLE"/>
</dbReference>
<feature type="domain" description="Kringle" evidence="7">
    <location>
        <begin position="431"/>
        <end position="499"/>
    </location>
</feature>
<evidence type="ECO:0000256" key="5">
    <source>
        <dbReference type="SAM" id="Phobius"/>
    </source>
</evidence>
<feature type="transmembrane region" description="Helical" evidence="5">
    <location>
        <begin position="847"/>
        <end position="869"/>
    </location>
</feature>
<evidence type="ECO:0000256" key="2">
    <source>
        <dbReference type="ARBA" id="ARBA00023157"/>
    </source>
</evidence>
<evidence type="ECO:0000256" key="1">
    <source>
        <dbReference type="ARBA" id="ARBA00022572"/>
    </source>
</evidence>
<organism evidence="9 10">
    <name type="scientific">Batillaria attramentaria</name>
    <dbReference type="NCBI Taxonomy" id="370345"/>
    <lineage>
        <taxon>Eukaryota</taxon>
        <taxon>Metazoa</taxon>
        <taxon>Spiralia</taxon>
        <taxon>Lophotrochozoa</taxon>
        <taxon>Mollusca</taxon>
        <taxon>Gastropoda</taxon>
        <taxon>Caenogastropoda</taxon>
        <taxon>Sorbeoconcha</taxon>
        <taxon>Cerithioidea</taxon>
        <taxon>Batillariidae</taxon>
        <taxon>Batillaria</taxon>
    </lineage>
</organism>
<evidence type="ECO:0000313" key="9">
    <source>
        <dbReference type="EMBL" id="KAK7498995.1"/>
    </source>
</evidence>
<feature type="chain" id="PRO_5044816250" evidence="6">
    <location>
        <begin position="18"/>
        <end position="880"/>
    </location>
</feature>
<dbReference type="Proteomes" id="UP001519460">
    <property type="component" value="Unassembled WGS sequence"/>
</dbReference>
<dbReference type="InterPro" id="IPR035976">
    <property type="entry name" value="Sushi/SCR/CCP_sf"/>
</dbReference>
<evidence type="ECO:0000259" key="8">
    <source>
        <dbReference type="PROSITE" id="PS50923"/>
    </source>
</evidence>
<feature type="domain" description="Sushi" evidence="8">
    <location>
        <begin position="295"/>
        <end position="356"/>
    </location>
</feature>
<dbReference type="InterPro" id="IPR000001">
    <property type="entry name" value="Kringle"/>
</dbReference>
<keyword evidence="2" id="KW-1015">Disulfide bond</keyword>
<evidence type="ECO:0000256" key="6">
    <source>
        <dbReference type="SAM" id="SignalP"/>
    </source>
</evidence>
<feature type="domain" description="Kringle" evidence="7">
    <location>
        <begin position="508"/>
        <end position="593"/>
    </location>
</feature>
<accession>A0ABD0LHN3</accession>
<evidence type="ECO:0000259" key="7">
    <source>
        <dbReference type="PROSITE" id="PS50070"/>
    </source>
</evidence>
<dbReference type="InterPro" id="IPR050759">
    <property type="entry name" value="Serine_protease_kringle"/>
</dbReference>
<feature type="domain" description="Sushi" evidence="8">
    <location>
        <begin position="87"/>
        <end position="148"/>
    </location>
</feature>
<dbReference type="Pfam" id="PF00051">
    <property type="entry name" value="Kringle"/>
    <property type="match status" value="2"/>
</dbReference>
<evidence type="ECO:0000256" key="4">
    <source>
        <dbReference type="PROSITE-ProRule" id="PRU00302"/>
    </source>
</evidence>
<keyword evidence="5" id="KW-0472">Membrane</keyword>
<dbReference type="Gene3D" id="2.40.20.10">
    <property type="entry name" value="Plasminogen Kringle 4"/>
    <property type="match status" value="2"/>
</dbReference>
<dbReference type="InterPro" id="IPR013806">
    <property type="entry name" value="Kringle-like"/>
</dbReference>
<dbReference type="SMART" id="SM00032">
    <property type="entry name" value="CCP"/>
    <property type="match status" value="3"/>
</dbReference>
<dbReference type="InterPro" id="IPR038178">
    <property type="entry name" value="Kringle_sf"/>
</dbReference>
<dbReference type="EMBL" id="JACVVK020000047">
    <property type="protein sequence ID" value="KAK7498995.1"/>
    <property type="molecule type" value="Genomic_DNA"/>
</dbReference>
<dbReference type="SUPFAM" id="SSF57535">
    <property type="entry name" value="Complement control module/SCR domain"/>
    <property type="match status" value="1"/>
</dbReference>
<keyword evidence="1 3" id="KW-0420">Kringle</keyword>
<sequence>MDRLLFIYIFFLEAGHGYMRSLCPEPQPVPNSYRTWHPDNVTGLGVMTYRCMDGHPLTSGSLTRTCAAVTTGPNSYGFLDEPPTCTLDCRTPRNISVTTPNWNSTQAGSLVAYTCMNDYFLPYFMLGIRSCDTAMGQWDNYDQVFCRAQLDLTNSMMAQSPNTTAIPAALALDGDPSTCSDSGYADTPTWSIAFSQSQLFDIQSVHLTLKMHPADDPFVELIADVYNGLKSFCGPLEMTNLTHLPDDRVHGVIYCSPHAGRPFGRNVTLKATFPPGQPGRLSVCHVEIKGRPHEAKCDYPPRLPFLGLIDNGKMTFEEGDVMTYECEDGYTNMQGSGRTRCDYKSEWSSPTLVCIGDVIVNVTSLGGSRKTCKQTETYDGGQYVSCDQRPVGTEVRIRVLGPTVPSDGMFTVFGRPYAGALECILTEKATSYKGRLNVTGSGQSCDPWTSSWITGNMLPDDTIADAQNFCRNPDGLKRWPFCYVPDPVIKFEYCDLLLCENMCKRRPDGRDYAGTYSKTASGKQCISWAQKPDPPFPRPKDFPHGLIGSSCRNPSSSQSRPWCYVEDMVGVISDVEGPHWSGLPYDHCDVADCPTSASIVRLAQSDVVNYPEASRVKECHSVNVPHFRSGMPLFAREVCEGNYGQNMTTMCQFQLNVTSVFWSYVIIFCDVLYSSESTTHIPFLTPLLTTAWTSSSVRPSMRPEVTTSTETVSSTSFNIISETQSFTATPVSDLLTEIYTSLTMEPSSVTAAVSDFASESSRPVTVQPTPTPQVSTTAPPLKFLAPKPCVCRSLLNVTRTLLPEEVASLTKSLESELKVSTQNLSRTVRSKTSAVDNRPTAVTVGSFGVFLLTIAVLLVMAGDIVDALVRSKRALIGRGQ</sequence>
<keyword evidence="10" id="KW-1185">Reference proteome</keyword>
<reference evidence="9 10" key="1">
    <citation type="journal article" date="2023" name="Sci. Data">
        <title>Genome assembly of the Korean intertidal mud-creeper Batillaria attramentaria.</title>
        <authorList>
            <person name="Patra A.K."/>
            <person name="Ho P.T."/>
            <person name="Jun S."/>
            <person name="Lee S.J."/>
            <person name="Kim Y."/>
            <person name="Won Y.J."/>
        </authorList>
    </citation>
    <scope>NUCLEOTIDE SEQUENCE [LARGE SCALE GENOMIC DNA]</scope>
    <source>
        <strain evidence="9">Wonlab-2016</strain>
    </source>
</reference>
<dbReference type="AlphaFoldDB" id="A0ABD0LHN3"/>
<comment type="caution">
    <text evidence="9">The sequence shown here is derived from an EMBL/GenBank/DDBJ whole genome shotgun (WGS) entry which is preliminary data.</text>
</comment>
<evidence type="ECO:0000313" key="10">
    <source>
        <dbReference type="Proteomes" id="UP001519460"/>
    </source>
</evidence>
<dbReference type="Pfam" id="PF00084">
    <property type="entry name" value="Sushi"/>
    <property type="match status" value="1"/>
</dbReference>
<name>A0ABD0LHN3_9CAEN</name>
<keyword evidence="5" id="KW-1133">Transmembrane helix</keyword>